<dbReference type="Gene3D" id="3.60.21.10">
    <property type="match status" value="1"/>
</dbReference>
<feature type="region of interest" description="Disordered" evidence="1">
    <location>
        <begin position="257"/>
        <end position="278"/>
    </location>
</feature>
<feature type="chain" id="PRO_5007856663" evidence="2">
    <location>
        <begin position="21"/>
        <end position="372"/>
    </location>
</feature>
<keyword evidence="2" id="KW-0732">Signal</keyword>
<evidence type="ECO:0000256" key="1">
    <source>
        <dbReference type="SAM" id="MobiDB-lite"/>
    </source>
</evidence>
<evidence type="ECO:0000313" key="4">
    <source>
        <dbReference type="EMBL" id="KZV84961.1"/>
    </source>
</evidence>
<keyword evidence="5" id="KW-1185">Reference proteome</keyword>
<accession>A0A165DN49</accession>
<dbReference type="PANTHER" id="PTHR32440">
    <property type="entry name" value="PHOSPHATASE DCR2-RELATED-RELATED"/>
    <property type="match status" value="1"/>
</dbReference>
<organism evidence="4 5">
    <name type="scientific">Exidia glandulosa HHB12029</name>
    <dbReference type="NCBI Taxonomy" id="1314781"/>
    <lineage>
        <taxon>Eukaryota</taxon>
        <taxon>Fungi</taxon>
        <taxon>Dikarya</taxon>
        <taxon>Basidiomycota</taxon>
        <taxon>Agaricomycotina</taxon>
        <taxon>Agaricomycetes</taxon>
        <taxon>Auriculariales</taxon>
        <taxon>Exidiaceae</taxon>
        <taxon>Exidia</taxon>
    </lineage>
</organism>
<dbReference type="GO" id="GO:0016788">
    <property type="term" value="F:hydrolase activity, acting on ester bonds"/>
    <property type="evidence" value="ECO:0007669"/>
    <property type="project" value="TreeGrafter"/>
</dbReference>
<reference evidence="4 5" key="1">
    <citation type="journal article" date="2016" name="Mol. Biol. Evol.">
        <title>Comparative Genomics of Early-Diverging Mushroom-Forming Fungi Provides Insights into the Origins of Lignocellulose Decay Capabilities.</title>
        <authorList>
            <person name="Nagy L.G."/>
            <person name="Riley R."/>
            <person name="Tritt A."/>
            <person name="Adam C."/>
            <person name="Daum C."/>
            <person name="Floudas D."/>
            <person name="Sun H."/>
            <person name="Yadav J.S."/>
            <person name="Pangilinan J."/>
            <person name="Larsson K.H."/>
            <person name="Matsuura K."/>
            <person name="Barry K."/>
            <person name="Labutti K."/>
            <person name="Kuo R."/>
            <person name="Ohm R.A."/>
            <person name="Bhattacharya S.S."/>
            <person name="Shirouzu T."/>
            <person name="Yoshinaga Y."/>
            <person name="Martin F.M."/>
            <person name="Grigoriev I.V."/>
            <person name="Hibbett D.S."/>
        </authorList>
    </citation>
    <scope>NUCLEOTIDE SEQUENCE [LARGE SCALE GENOMIC DNA]</scope>
    <source>
        <strain evidence="4 5">HHB12029</strain>
    </source>
</reference>
<feature type="signal peptide" evidence="2">
    <location>
        <begin position="1"/>
        <end position="20"/>
    </location>
</feature>
<protein>
    <submittedName>
        <fullName evidence="4">Metallo-dependent phosphatase</fullName>
    </submittedName>
</protein>
<dbReference type="InterPro" id="IPR004843">
    <property type="entry name" value="Calcineurin-like_PHP"/>
</dbReference>
<evidence type="ECO:0000256" key="2">
    <source>
        <dbReference type="SAM" id="SignalP"/>
    </source>
</evidence>
<name>A0A165DN49_EXIGL</name>
<evidence type="ECO:0000259" key="3">
    <source>
        <dbReference type="Pfam" id="PF00149"/>
    </source>
</evidence>
<dbReference type="CDD" id="cd07383">
    <property type="entry name" value="MPP_Dcr2"/>
    <property type="match status" value="1"/>
</dbReference>
<dbReference type="STRING" id="1314781.A0A165DN49"/>
<dbReference type="PANTHER" id="PTHR32440:SF11">
    <property type="entry name" value="METALLOPHOSPHOESTERASE DOMAIN-CONTAINING PROTEIN"/>
    <property type="match status" value="1"/>
</dbReference>
<dbReference type="OrthoDB" id="783096at2759"/>
<dbReference type="Proteomes" id="UP000077266">
    <property type="component" value="Unassembled WGS sequence"/>
</dbReference>
<gene>
    <name evidence="4" type="ORF">EXIGLDRAFT_776007</name>
</gene>
<evidence type="ECO:0000313" key="5">
    <source>
        <dbReference type="Proteomes" id="UP000077266"/>
    </source>
</evidence>
<dbReference type="Pfam" id="PF00149">
    <property type="entry name" value="Metallophos"/>
    <property type="match status" value="1"/>
</dbReference>
<dbReference type="EMBL" id="KV426204">
    <property type="protein sequence ID" value="KZV84961.1"/>
    <property type="molecule type" value="Genomic_DNA"/>
</dbReference>
<dbReference type="AlphaFoldDB" id="A0A165DN49"/>
<dbReference type="SUPFAM" id="SSF56300">
    <property type="entry name" value="Metallo-dependent phosphatases"/>
    <property type="match status" value="1"/>
</dbReference>
<dbReference type="InParanoid" id="A0A165DN49"/>
<dbReference type="InterPro" id="IPR029052">
    <property type="entry name" value="Metallo-depent_PP-like"/>
</dbReference>
<dbReference type="GO" id="GO:0005737">
    <property type="term" value="C:cytoplasm"/>
    <property type="evidence" value="ECO:0007669"/>
    <property type="project" value="TreeGrafter"/>
</dbReference>
<proteinExistence type="predicted"/>
<sequence length="372" mass="40855">MMFSFQTLLVLTYLSGTSFALPAVQIPLLNDALDPYASPRPRVTFSTDGSFKLLVFSDLHFGERDRGDEKDAQSVQLMTRILAEEQPDYVVINGDLLTGDDTFASNVTAVLDQIFAPLNAARVPFSSTHGNHDNHLNITHAQEIEYEQAAAPLSYTRASPGVGGQGGEGCYWVPVYKNADDEAPALVLWFFDSRGGISSSGEALADWVDESVAEWIARETEQMNDAWGPSEQRAALAFTHIPPHFALDLQANLNSTLEPGLNEDHMGPHGSTQSTPGNDAFISSLAHNVKNLHALVSGHDHGLEWCKRETTTGVVLCFNKHSGYGGYGQDWWGFGARIFQFAPDEVTRGVETWIRLEDGSVRAKVHLNSQYE</sequence>
<feature type="domain" description="Calcineurin-like phosphoesterase" evidence="3">
    <location>
        <begin position="51"/>
        <end position="302"/>
    </location>
</feature>